<evidence type="ECO:0000313" key="3">
    <source>
        <dbReference type="Proteomes" id="UP001056383"/>
    </source>
</evidence>
<evidence type="ECO:0000313" key="2">
    <source>
        <dbReference type="EMBL" id="URN16402.1"/>
    </source>
</evidence>
<keyword evidence="1" id="KW-0472">Membrane</keyword>
<feature type="non-terminal residue" evidence="2">
    <location>
        <position position="79"/>
    </location>
</feature>
<accession>A0ABY4TCF6</accession>
<gene>
    <name evidence="2" type="ORF">MW084_11130</name>
</gene>
<organism evidence="2 3">
    <name type="scientific">Streptomyces sudanensis</name>
    <dbReference type="NCBI Taxonomy" id="436397"/>
    <lineage>
        <taxon>Bacteria</taxon>
        <taxon>Bacillati</taxon>
        <taxon>Actinomycetota</taxon>
        <taxon>Actinomycetes</taxon>
        <taxon>Kitasatosporales</taxon>
        <taxon>Streptomycetaceae</taxon>
        <taxon>Streptomyces</taxon>
    </lineage>
</organism>
<evidence type="ECO:0000256" key="1">
    <source>
        <dbReference type="SAM" id="Phobius"/>
    </source>
</evidence>
<proteinExistence type="predicted"/>
<feature type="transmembrane region" description="Helical" evidence="1">
    <location>
        <begin position="40"/>
        <end position="60"/>
    </location>
</feature>
<sequence length="79" mass="8064">RLVWGGLVAGVLLSLQWEPTHLVWHVFATPNGSPYRQTFVLAGVVVMAAWTGAAAGWPGWRALLGGAGVLAAVAAAASG</sequence>
<dbReference type="EMBL" id="CP095474">
    <property type="protein sequence ID" value="URN16402.1"/>
    <property type="molecule type" value="Genomic_DNA"/>
</dbReference>
<reference evidence="2" key="1">
    <citation type="submission" date="2022-04" db="EMBL/GenBank/DDBJ databases">
        <title>Systematic whole-genome sequencing reveals an unexpected diversity among actinomycetoma pathogens and provides insights into their antibacterial susceptibilities.</title>
        <authorList>
            <person name="Watson A.K."/>
            <person name="Kepplinger B."/>
            <person name="Bakhiet S.M."/>
            <person name="Mhmoud N.A."/>
            <person name="Chapman J."/>
            <person name="Allenby N."/>
            <person name="Mickiewicz K."/>
            <person name="Goodfellow M."/>
            <person name="Fahal A.H."/>
            <person name="Errington J."/>
        </authorList>
    </citation>
    <scope>NUCLEOTIDE SEQUENCE</scope>
    <source>
        <strain evidence="2">SD 504</strain>
    </source>
</reference>
<keyword evidence="1" id="KW-0812">Transmembrane</keyword>
<keyword evidence="3" id="KW-1185">Reference proteome</keyword>
<feature type="non-terminal residue" evidence="2">
    <location>
        <position position="1"/>
    </location>
</feature>
<dbReference type="Proteomes" id="UP001056383">
    <property type="component" value="Chromosome"/>
</dbReference>
<name>A0ABY4TCF6_9ACTN</name>
<protein>
    <submittedName>
        <fullName evidence="2">YfhO family protein</fullName>
    </submittedName>
</protein>
<keyword evidence="1" id="KW-1133">Transmembrane helix</keyword>